<proteinExistence type="predicted"/>
<dbReference type="AlphaFoldDB" id="A0A1I2DB95"/>
<organism evidence="3 4">
    <name type="scientific">Pedobacter antarcticus</name>
    <dbReference type="NCBI Taxonomy" id="34086"/>
    <lineage>
        <taxon>Bacteria</taxon>
        <taxon>Pseudomonadati</taxon>
        <taxon>Bacteroidota</taxon>
        <taxon>Sphingobacteriia</taxon>
        <taxon>Sphingobacteriales</taxon>
        <taxon>Sphingobacteriaceae</taxon>
        <taxon>Pedobacter</taxon>
    </lineage>
</organism>
<keyword evidence="2" id="KW-0472">Membrane</keyword>
<evidence type="ECO:0000256" key="2">
    <source>
        <dbReference type="SAM" id="Phobius"/>
    </source>
</evidence>
<accession>A0A1I2DB95</accession>
<keyword evidence="2" id="KW-1133">Transmembrane helix</keyword>
<evidence type="ECO:0000313" key="3">
    <source>
        <dbReference type="EMBL" id="SFE77825.1"/>
    </source>
</evidence>
<dbReference type="Proteomes" id="UP000183129">
    <property type="component" value="Unassembled WGS sequence"/>
</dbReference>
<evidence type="ECO:0000256" key="1">
    <source>
        <dbReference type="SAM" id="MobiDB-lite"/>
    </source>
</evidence>
<feature type="transmembrane region" description="Helical" evidence="2">
    <location>
        <begin position="39"/>
        <end position="61"/>
    </location>
</feature>
<keyword evidence="2" id="KW-0812">Transmembrane</keyword>
<evidence type="ECO:0000313" key="4">
    <source>
        <dbReference type="Proteomes" id="UP000183129"/>
    </source>
</evidence>
<evidence type="ECO:0008006" key="5">
    <source>
        <dbReference type="Google" id="ProtNLM"/>
    </source>
</evidence>
<dbReference type="STRING" id="34086.SAMN04488084_10393"/>
<name>A0A1I2DB95_9SPHI</name>
<sequence length="635" mass="72640">MTNWQHLKRSDECQTLSCTHLSLYTNTRFMIENPQLRKILKWTGLTVLTVLVLLTGVSVYFSKNWKPELEKKITEAVNKGSQGLYQVSVKDLHLNILTGSISADSIWLRPDTVMLNALLDKKVAPTHLFELRLAKLQLRRLSLLRIWRKKEIDLNDIILNKPSINMTYYAGQHRPQTETKPKSLYELLSGTLHAVRIKAMRIADADFDYISGATGKKLNSVHKLNLTVRDFLLDEHSDDDTTRFYYTKDVRFEIAGYQSPSKDGMYTTKVDSITGSLRKKELEVKNFRMIPKYPELEFSRKLGTQKDRYDLHFKHILFSGIDYLRLNSEGVLHAQSLLLNSGIAKIFMNRELPGDATQDKTKNFPHMALQRLPVATTIDTLKLRQLNVAYTEYNPMAEQKGTIHIDHLKGNVLNVTNDSVSLDKSAVAVALLEADLVKAAHLNIRIDFKLRSPVAGFHYKGHIGPMDMVKLNPLSRALGLVEMESGKISKIDFEAEGNRYGAKGKMQMRYTDLKIRLLKVDEDGGAPKKKGFLSFLANNILIKDSNPLPGKELREVKIDFERTPSASFFNLLWKSVFVGLRETVGLGIVPMKSPEQGNKDMQKKLKDRKEKRAEKQEEKKEEKKKKEQERQQNKN</sequence>
<feature type="region of interest" description="Disordered" evidence="1">
    <location>
        <begin position="590"/>
        <end position="635"/>
    </location>
</feature>
<feature type="compositionally biased region" description="Basic and acidic residues" evidence="1">
    <location>
        <begin position="597"/>
        <end position="635"/>
    </location>
</feature>
<protein>
    <recommendedName>
        <fullName evidence="5">DUF748 domain-containing protein</fullName>
    </recommendedName>
</protein>
<reference evidence="3 4" key="1">
    <citation type="submission" date="2016-10" db="EMBL/GenBank/DDBJ databases">
        <authorList>
            <person name="de Groot N.N."/>
        </authorList>
    </citation>
    <scope>NUCLEOTIDE SEQUENCE [LARGE SCALE GENOMIC DNA]</scope>
    <source>
        <strain evidence="3 4">ATCC 51969</strain>
    </source>
</reference>
<dbReference type="EMBL" id="FONS01000002">
    <property type="protein sequence ID" value="SFE77825.1"/>
    <property type="molecule type" value="Genomic_DNA"/>
</dbReference>
<gene>
    <name evidence="3" type="ORF">SAMN03003324_01430</name>
</gene>